<dbReference type="CDD" id="cd02440">
    <property type="entry name" value="AdoMet_MTases"/>
    <property type="match status" value="1"/>
</dbReference>
<dbReference type="GO" id="GO:0032259">
    <property type="term" value="P:methylation"/>
    <property type="evidence" value="ECO:0007669"/>
    <property type="project" value="UniProtKB-KW"/>
</dbReference>
<comment type="caution">
    <text evidence="2">The sequence shown here is derived from an EMBL/GenBank/DDBJ whole genome shotgun (WGS) entry which is preliminary data.</text>
</comment>
<gene>
    <name evidence="2" type="primary">METTL9</name>
    <name evidence="2" type="ORF">AK812_SmicGene35165</name>
</gene>
<dbReference type="GO" id="GO:0106370">
    <property type="term" value="F:protein-L-histidine N-pros-methyltransferase activity"/>
    <property type="evidence" value="ECO:0007669"/>
    <property type="project" value="InterPro"/>
</dbReference>
<feature type="region of interest" description="Disordered" evidence="1">
    <location>
        <begin position="89"/>
        <end position="115"/>
    </location>
</feature>
<dbReference type="SUPFAM" id="SSF53335">
    <property type="entry name" value="S-adenosyl-L-methionine-dependent methyltransferases"/>
    <property type="match status" value="1"/>
</dbReference>
<reference evidence="2 3" key="1">
    <citation type="submission" date="2016-02" db="EMBL/GenBank/DDBJ databases">
        <title>Genome analysis of coral dinoflagellate symbionts highlights evolutionary adaptations to a symbiotic lifestyle.</title>
        <authorList>
            <person name="Aranda M."/>
            <person name="Li Y."/>
            <person name="Liew Y.J."/>
            <person name="Baumgarten S."/>
            <person name="Simakov O."/>
            <person name="Wilson M."/>
            <person name="Piel J."/>
            <person name="Ashoor H."/>
            <person name="Bougouffa S."/>
            <person name="Bajic V.B."/>
            <person name="Ryu T."/>
            <person name="Ravasi T."/>
            <person name="Bayer T."/>
            <person name="Micklem G."/>
            <person name="Kim H."/>
            <person name="Bhak J."/>
            <person name="Lajeunesse T.C."/>
            <person name="Voolstra C.R."/>
        </authorList>
    </citation>
    <scope>NUCLEOTIDE SEQUENCE [LARGE SCALE GENOMIC DNA]</scope>
    <source>
        <strain evidence="2 3">CCMP2467</strain>
    </source>
</reference>
<organism evidence="2 3">
    <name type="scientific">Symbiodinium microadriaticum</name>
    <name type="common">Dinoflagellate</name>
    <name type="synonym">Zooxanthella microadriatica</name>
    <dbReference type="NCBI Taxonomy" id="2951"/>
    <lineage>
        <taxon>Eukaryota</taxon>
        <taxon>Sar</taxon>
        <taxon>Alveolata</taxon>
        <taxon>Dinophyceae</taxon>
        <taxon>Suessiales</taxon>
        <taxon>Symbiodiniaceae</taxon>
        <taxon>Symbiodinium</taxon>
    </lineage>
</organism>
<dbReference type="PANTHER" id="PTHR12890">
    <property type="entry name" value="DREV PROTEIN"/>
    <property type="match status" value="1"/>
</dbReference>
<keyword evidence="2" id="KW-0808">Transferase</keyword>
<keyword evidence="2" id="KW-0489">Methyltransferase</keyword>
<evidence type="ECO:0000313" key="2">
    <source>
        <dbReference type="EMBL" id="OLP84001.1"/>
    </source>
</evidence>
<proteinExistence type="predicted"/>
<dbReference type="Pfam" id="PF05219">
    <property type="entry name" value="DREV"/>
    <property type="match status" value="1"/>
</dbReference>
<name>A0A1Q9CM50_SYMMI</name>
<evidence type="ECO:0000256" key="1">
    <source>
        <dbReference type="SAM" id="MobiDB-lite"/>
    </source>
</evidence>
<dbReference type="EMBL" id="LSRX01001075">
    <property type="protein sequence ID" value="OLP84001.1"/>
    <property type="molecule type" value="Genomic_DNA"/>
</dbReference>
<protein>
    <submittedName>
        <fullName evidence="2">Methyltransferase-like protein 9</fullName>
    </submittedName>
</protein>
<accession>A0A1Q9CM50</accession>
<dbReference type="OrthoDB" id="199041at2759"/>
<dbReference type="Gene3D" id="3.40.50.150">
    <property type="entry name" value="Vaccinia Virus protein VP39"/>
    <property type="match status" value="1"/>
</dbReference>
<dbReference type="InterPro" id="IPR007884">
    <property type="entry name" value="METL9"/>
</dbReference>
<dbReference type="PANTHER" id="PTHR12890:SF0">
    <property type="entry name" value="PROTEIN-L-HISTIDINE N-PROS-METHYLTRANSFERASE"/>
    <property type="match status" value="1"/>
</dbReference>
<dbReference type="Proteomes" id="UP000186817">
    <property type="component" value="Unassembled WGS sequence"/>
</dbReference>
<dbReference type="InterPro" id="IPR029063">
    <property type="entry name" value="SAM-dependent_MTases_sf"/>
</dbReference>
<keyword evidence="3" id="KW-1185">Reference proteome</keyword>
<sequence>MQAVKDRAGLLSFRSLAEKVVRGMVALQAAPASTDRDEAVDEDEDVLENGDWRASFEEKWAMAQIDAGEEGVPEAFAGRLFGSFLSATKSAPRKGGPDTAGVKLPSAQAKEPSLPRQSAVSTALCRLKQISQLHVLAGAESQMYFKFFFLHVVEVEKRLQTDIAHVLTPAQTRSERYGAPRRDLAAMVELMATMGAAAKELFDYNREMYEFDQAEDVDVCASDLEELELELPTFGERKWRKAPSSWPAEVADLFVPLGPHTAATRFVETAPVASWLPATLYNVLCELPVNEFDLQACLYPKGSHLFTAPQLRKLLKAAKAAASGRVLDVGAGDGCHTAVLRMVSEEVVATETSQGMAWQLEREGYEVWCEDVSETFAARAQRSRPFSLVSMLNVLDRCAAPRKLLAAASGLLEPGGFLLLASPLPFAASYYGPETSWNGQPLEDLSFTETSWDEDGLRLVQEFLPSCGFHVKAVSRLPYLSGGDVLDGGCIELDDIVVLAQKSAHRDHQPSHNTT</sequence>
<dbReference type="AlphaFoldDB" id="A0A1Q9CM50"/>
<evidence type="ECO:0000313" key="3">
    <source>
        <dbReference type="Proteomes" id="UP000186817"/>
    </source>
</evidence>